<evidence type="ECO:0000313" key="3">
    <source>
        <dbReference type="EMBL" id="SBT67167.1"/>
    </source>
</evidence>
<dbReference type="Proteomes" id="UP000199558">
    <property type="component" value="Unassembled WGS sequence"/>
</dbReference>
<feature type="transmembrane region" description="Helical" evidence="2">
    <location>
        <begin position="6"/>
        <end position="23"/>
    </location>
</feature>
<evidence type="ECO:0000256" key="1">
    <source>
        <dbReference type="SAM" id="MobiDB-lite"/>
    </source>
</evidence>
<evidence type="ECO:0000313" key="4">
    <source>
        <dbReference type="Proteomes" id="UP000199558"/>
    </source>
</evidence>
<feature type="region of interest" description="Disordered" evidence="1">
    <location>
        <begin position="47"/>
        <end position="85"/>
    </location>
</feature>
<protein>
    <submittedName>
        <fullName evidence="3">Uncharacterized protein</fullName>
    </submittedName>
</protein>
<keyword evidence="4" id="KW-1185">Reference proteome</keyword>
<sequence length="85" mass="9038">MTATWLWIVLCGVPLLLVVAFVVRRRRAARAAAGDAVLRDARRAMAEMDRRRGRSRKGTIRGQGGGGNAGTMYDAAYGSDTSAGA</sequence>
<keyword evidence="2" id="KW-1133">Transmembrane helix</keyword>
<gene>
    <name evidence="3" type="ORF">GA0070622_4220</name>
</gene>
<keyword evidence="2" id="KW-0472">Membrane</keyword>
<proteinExistence type="predicted"/>
<organism evidence="3 4">
    <name type="scientific">Micromonospora sediminicola</name>
    <dbReference type="NCBI Taxonomy" id="946078"/>
    <lineage>
        <taxon>Bacteria</taxon>
        <taxon>Bacillati</taxon>
        <taxon>Actinomycetota</taxon>
        <taxon>Actinomycetes</taxon>
        <taxon>Micromonosporales</taxon>
        <taxon>Micromonosporaceae</taxon>
        <taxon>Micromonospora</taxon>
    </lineage>
</organism>
<dbReference type="EMBL" id="FLRH01000003">
    <property type="protein sequence ID" value="SBT67167.1"/>
    <property type="molecule type" value="Genomic_DNA"/>
</dbReference>
<reference evidence="4" key="1">
    <citation type="submission" date="2016-06" db="EMBL/GenBank/DDBJ databases">
        <authorList>
            <person name="Varghese N."/>
            <person name="Submissions Spin"/>
        </authorList>
    </citation>
    <scope>NUCLEOTIDE SEQUENCE [LARGE SCALE GENOMIC DNA]</scope>
    <source>
        <strain evidence="4">DSM 45794</strain>
    </source>
</reference>
<dbReference type="AlphaFoldDB" id="A0A1A9BE69"/>
<dbReference type="RefSeq" id="WP_141561889.1">
    <property type="nucleotide sequence ID" value="NZ_FLRH01000003.1"/>
</dbReference>
<accession>A0A1A9BE69</accession>
<name>A0A1A9BE69_9ACTN</name>
<keyword evidence="2" id="KW-0812">Transmembrane</keyword>
<evidence type="ECO:0000256" key="2">
    <source>
        <dbReference type="SAM" id="Phobius"/>
    </source>
</evidence>